<dbReference type="InterPro" id="IPR053221">
    <property type="entry name" value="Burnettramic_acid_biosynth"/>
</dbReference>
<reference evidence="3" key="1">
    <citation type="journal article" date="2017" name="Nat. Microbiol.">
        <title>Global analysis of biosynthetic gene clusters reveals vast potential of secondary metabolite production in Penicillium species.</title>
        <authorList>
            <person name="Nielsen J.C."/>
            <person name="Grijseels S."/>
            <person name="Prigent S."/>
            <person name="Ji B."/>
            <person name="Dainat J."/>
            <person name="Nielsen K.F."/>
            <person name="Frisvad J.C."/>
            <person name="Workman M."/>
            <person name="Nielsen J."/>
        </authorList>
    </citation>
    <scope>NUCLEOTIDE SEQUENCE [LARGE SCALE GENOMIC DNA]</scope>
    <source>
        <strain evidence="3">IBT 11843</strain>
    </source>
</reference>
<dbReference type="PANTHER" id="PTHR38887">
    <property type="entry name" value="CHROMOSOME 21, WHOLE GENOME SHOTGUN SEQUENCE"/>
    <property type="match status" value="1"/>
</dbReference>
<evidence type="ECO:0000256" key="1">
    <source>
        <dbReference type="SAM" id="MobiDB-lite"/>
    </source>
</evidence>
<dbReference type="PANTHER" id="PTHR38887:SF1">
    <property type="entry name" value="RAS MODIFICATION PROTEIN ERF4"/>
    <property type="match status" value="1"/>
</dbReference>
<feature type="compositionally biased region" description="Basic and acidic residues" evidence="1">
    <location>
        <begin position="286"/>
        <end position="304"/>
    </location>
</feature>
<dbReference type="AlphaFoldDB" id="A0A1V6PNS1"/>
<feature type="region of interest" description="Disordered" evidence="1">
    <location>
        <begin position="265"/>
        <end position="304"/>
    </location>
</feature>
<dbReference type="OrthoDB" id="3068835at2759"/>
<sequence length="340" mass="37865">MAHRKTSTNIISNNNTINLSSMIITMAHRSCSGRNNQLIPAKCTARRSSMGALGPALFLYITTPEITHKRFSGENVSPFVRVRVPELEHQISSHELIVFIDELNEAFLANPALQTANHVAKVGGMAPSMIVQMVSVGVNVAAGVGSSVATKVRTKKYLAKANEELFHPKGLHVQMCKTDKMLEYVGLGGQENVFVRQQYKNVLENAQQVPDNGPMGLTERSHHPIMQRMYSLGNRVMSLSFNNVEEATMPDGFWKKWGAKEASKAEQKQIEKMIKDQAKKDRRSGRRGDRGTSKRQERQEGKKAKEANKILWVVIIAKTESIGGDEQWDSESESSGTHKH</sequence>
<name>A0A1V6PNS1_PENDC</name>
<dbReference type="EMBL" id="MDYL01000001">
    <property type="protein sequence ID" value="OQD78680.1"/>
    <property type="molecule type" value="Genomic_DNA"/>
</dbReference>
<evidence type="ECO:0000313" key="3">
    <source>
        <dbReference type="Proteomes" id="UP000191522"/>
    </source>
</evidence>
<evidence type="ECO:0000313" key="2">
    <source>
        <dbReference type="EMBL" id="OQD78680.1"/>
    </source>
</evidence>
<gene>
    <name evidence="2" type="ORF">PENDEC_c001G03773</name>
</gene>
<organism evidence="2 3">
    <name type="scientific">Penicillium decumbens</name>
    <dbReference type="NCBI Taxonomy" id="69771"/>
    <lineage>
        <taxon>Eukaryota</taxon>
        <taxon>Fungi</taxon>
        <taxon>Dikarya</taxon>
        <taxon>Ascomycota</taxon>
        <taxon>Pezizomycotina</taxon>
        <taxon>Eurotiomycetes</taxon>
        <taxon>Eurotiomycetidae</taxon>
        <taxon>Eurotiales</taxon>
        <taxon>Aspergillaceae</taxon>
        <taxon>Penicillium</taxon>
    </lineage>
</organism>
<dbReference type="Proteomes" id="UP000191522">
    <property type="component" value="Unassembled WGS sequence"/>
</dbReference>
<comment type="caution">
    <text evidence="2">The sequence shown here is derived from an EMBL/GenBank/DDBJ whole genome shotgun (WGS) entry which is preliminary data.</text>
</comment>
<protein>
    <submittedName>
        <fullName evidence="2">Uncharacterized protein</fullName>
    </submittedName>
</protein>
<feature type="compositionally biased region" description="Basic and acidic residues" evidence="1">
    <location>
        <begin position="265"/>
        <end position="279"/>
    </location>
</feature>
<dbReference type="OMA" id="KDRAKAH"/>
<keyword evidence="3" id="KW-1185">Reference proteome</keyword>
<proteinExistence type="predicted"/>
<accession>A0A1V6PNS1</accession>